<gene>
    <name evidence="9" type="ORF">ODALV1_LOCUS27907</name>
</gene>
<dbReference type="InterPro" id="IPR007109">
    <property type="entry name" value="Brix"/>
</dbReference>
<evidence type="ECO:0000256" key="2">
    <source>
        <dbReference type="ARBA" id="ARBA00010782"/>
    </source>
</evidence>
<dbReference type="Proteomes" id="UP001642540">
    <property type="component" value="Unassembled WGS sequence"/>
</dbReference>
<comment type="subcellular location">
    <subcellularLocation>
        <location evidence="1 6">Nucleus</location>
        <location evidence="1 6">Nucleolus</location>
    </subcellularLocation>
</comment>
<proteinExistence type="inferred from homology"/>
<organism evidence="9 10">
    <name type="scientific">Orchesella dallaii</name>
    <dbReference type="NCBI Taxonomy" id="48710"/>
    <lineage>
        <taxon>Eukaryota</taxon>
        <taxon>Metazoa</taxon>
        <taxon>Ecdysozoa</taxon>
        <taxon>Arthropoda</taxon>
        <taxon>Hexapoda</taxon>
        <taxon>Collembola</taxon>
        <taxon>Entomobryomorpha</taxon>
        <taxon>Entomobryoidea</taxon>
        <taxon>Orchesellidae</taxon>
        <taxon>Orchesellinae</taxon>
        <taxon>Orchesella</taxon>
    </lineage>
</organism>
<dbReference type="SMART" id="SM00879">
    <property type="entry name" value="Brix"/>
    <property type="match status" value="1"/>
</dbReference>
<evidence type="ECO:0000256" key="6">
    <source>
        <dbReference type="RuleBase" id="RU367086"/>
    </source>
</evidence>
<dbReference type="InterPro" id="IPR039770">
    <property type="entry name" value="Rpf2"/>
</dbReference>
<name>A0ABP1RZ79_9HEXA</name>
<keyword evidence="4 6" id="KW-0539">Nucleus</keyword>
<feature type="compositionally biased region" description="Polar residues" evidence="7">
    <location>
        <begin position="309"/>
        <end position="326"/>
    </location>
</feature>
<evidence type="ECO:0000256" key="5">
    <source>
        <dbReference type="ARBA" id="ARBA00030889"/>
    </source>
</evidence>
<dbReference type="Pfam" id="PF04427">
    <property type="entry name" value="Brix"/>
    <property type="match status" value="1"/>
</dbReference>
<protein>
    <recommendedName>
        <fullName evidence="3 6">Ribosome production factor 2 homolog</fullName>
    </recommendedName>
    <alternativeName>
        <fullName evidence="5 6">Ribosome biogenesis protein RPF2 homolog</fullName>
    </alternativeName>
</protein>
<evidence type="ECO:0000256" key="3">
    <source>
        <dbReference type="ARBA" id="ARBA00020387"/>
    </source>
</evidence>
<feature type="compositionally biased region" description="Polar residues" evidence="7">
    <location>
        <begin position="354"/>
        <end position="364"/>
    </location>
</feature>
<evidence type="ECO:0000313" key="9">
    <source>
        <dbReference type="EMBL" id="CAL8139605.1"/>
    </source>
</evidence>
<dbReference type="PANTHER" id="PTHR12728">
    <property type="entry name" value="BRIX DOMAIN CONTAINING PROTEIN"/>
    <property type="match status" value="1"/>
</dbReference>
<sequence>MGVIQRVVKPRTHRGKRELTKREPKLIEDARNSICVRGNKCSEVALKFLKDVTKMQKPNSVFFSRKHDFQPFESSTELESICKKYDASLFAFGSHNKKRPNNIVLGRLFDNSILDLVELGIEKYKGLDEFKTPKFAVGSKPCLVFAGEPFITPSSDYFRLKNMFVDFFRGEEVTNIRVEGLEHVLSFVAVDEKILLRGYKISYKKSGEKTPYVELEEMGPSVDFVLRRTKLAPQDIFKSACKKPKELKPKKKKNITKDVFGSTLGRVHIPKQNLRNLPTRNMKGLKKTMAEKKLEKAEKVRQGKETGETNDSSVPMEVVSTSAPAQNPNNNTSSVFVNTSRGAKSDVGKVANAKSGSIQLHLSG</sequence>
<accession>A0ABP1RZ79</accession>
<dbReference type="PANTHER" id="PTHR12728:SF0">
    <property type="entry name" value="RIBOSOME PRODUCTION FACTOR 2 HOMOLOG"/>
    <property type="match status" value="1"/>
</dbReference>
<reference evidence="9 10" key="1">
    <citation type="submission" date="2024-08" db="EMBL/GenBank/DDBJ databases">
        <authorList>
            <person name="Cucini C."/>
            <person name="Frati F."/>
        </authorList>
    </citation>
    <scope>NUCLEOTIDE SEQUENCE [LARGE SCALE GENOMIC DNA]</scope>
</reference>
<evidence type="ECO:0000256" key="4">
    <source>
        <dbReference type="ARBA" id="ARBA00023242"/>
    </source>
</evidence>
<feature type="domain" description="Brix" evidence="8">
    <location>
        <begin position="31"/>
        <end position="235"/>
    </location>
</feature>
<dbReference type="PROSITE" id="PS50833">
    <property type="entry name" value="BRIX"/>
    <property type="match status" value="1"/>
</dbReference>
<evidence type="ECO:0000256" key="7">
    <source>
        <dbReference type="SAM" id="MobiDB-lite"/>
    </source>
</evidence>
<dbReference type="EMBL" id="CAXLJM020000129">
    <property type="protein sequence ID" value="CAL8139605.1"/>
    <property type="molecule type" value="Genomic_DNA"/>
</dbReference>
<feature type="region of interest" description="Disordered" evidence="7">
    <location>
        <begin position="290"/>
        <end position="364"/>
    </location>
</feature>
<evidence type="ECO:0000259" key="8">
    <source>
        <dbReference type="PROSITE" id="PS50833"/>
    </source>
</evidence>
<feature type="compositionally biased region" description="Basic and acidic residues" evidence="7">
    <location>
        <begin position="290"/>
        <end position="307"/>
    </location>
</feature>
<keyword evidence="10" id="KW-1185">Reference proteome</keyword>
<evidence type="ECO:0000256" key="1">
    <source>
        <dbReference type="ARBA" id="ARBA00004604"/>
    </source>
</evidence>
<comment type="similarity">
    <text evidence="2 6">Belongs to the RPF2 family.</text>
</comment>
<feature type="compositionally biased region" description="Low complexity" evidence="7">
    <location>
        <begin position="327"/>
        <end position="340"/>
    </location>
</feature>
<comment type="caution">
    <text evidence="9">The sequence shown here is derived from an EMBL/GenBank/DDBJ whole genome shotgun (WGS) entry which is preliminary data.</text>
</comment>
<evidence type="ECO:0000313" key="10">
    <source>
        <dbReference type="Proteomes" id="UP001642540"/>
    </source>
</evidence>